<dbReference type="GO" id="GO:0008234">
    <property type="term" value="F:cysteine-type peptidase activity"/>
    <property type="evidence" value="ECO:0007669"/>
    <property type="project" value="InterPro"/>
</dbReference>
<feature type="compositionally biased region" description="Polar residues" evidence="4">
    <location>
        <begin position="327"/>
        <end position="338"/>
    </location>
</feature>
<feature type="compositionally biased region" description="Basic residues" evidence="4">
    <location>
        <begin position="205"/>
        <end position="215"/>
    </location>
</feature>
<feature type="region of interest" description="Disordered" evidence="4">
    <location>
        <begin position="293"/>
        <end position="363"/>
    </location>
</feature>
<dbReference type="SUPFAM" id="SSF54001">
    <property type="entry name" value="Cysteine proteinases"/>
    <property type="match status" value="1"/>
</dbReference>
<feature type="compositionally biased region" description="Acidic residues" evidence="4">
    <location>
        <begin position="348"/>
        <end position="363"/>
    </location>
</feature>
<keyword evidence="3" id="KW-0378">Hydrolase</keyword>
<dbReference type="InterPro" id="IPR038765">
    <property type="entry name" value="Papain-like_cys_pep_sf"/>
</dbReference>
<evidence type="ECO:0000313" key="7">
    <source>
        <dbReference type="Proteomes" id="UP000076584"/>
    </source>
</evidence>
<evidence type="ECO:0000256" key="3">
    <source>
        <dbReference type="ARBA" id="ARBA00022801"/>
    </source>
</evidence>
<dbReference type="EMBL" id="LFIW01001820">
    <property type="protein sequence ID" value="KZL80716.1"/>
    <property type="molecule type" value="Genomic_DNA"/>
</dbReference>
<proteinExistence type="inferred from homology"/>
<feature type="region of interest" description="Disordered" evidence="4">
    <location>
        <begin position="198"/>
        <end position="266"/>
    </location>
</feature>
<organism evidence="6 7">
    <name type="scientific">Colletotrichum incanum</name>
    <name type="common">Soybean anthracnose fungus</name>
    <dbReference type="NCBI Taxonomy" id="1573173"/>
    <lineage>
        <taxon>Eukaryota</taxon>
        <taxon>Fungi</taxon>
        <taxon>Dikarya</taxon>
        <taxon>Ascomycota</taxon>
        <taxon>Pezizomycotina</taxon>
        <taxon>Sordariomycetes</taxon>
        <taxon>Hypocreomycetidae</taxon>
        <taxon>Glomerellales</taxon>
        <taxon>Glomerellaceae</taxon>
        <taxon>Colletotrichum</taxon>
        <taxon>Colletotrichum spaethianum species complex</taxon>
    </lineage>
</organism>
<feature type="non-terminal residue" evidence="6">
    <location>
        <position position="1"/>
    </location>
</feature>
<sequence length="755" mass="83648">LLPHQNATTSNIPIPFAHVTLITPCMERPQGIHDHSLPPIDPNNATKINDAVSQFETECAQGRFNLLDSFTQLEHGLAPFIDPVDLRQLLLTSTRDVIVAHLGPVYASLSHTKLPKLKAACENWQIATNYALFMLGVKDNSTGRPFFESLKQLSLLYPHWETAYSLICDAARRRRANYKFASCTKYVATLPGVHTVDIDTAMGGKKPKAKNKGKQPSRADRMSHSPIPHSPSPTKDCVSPKPSPATVDAPSPEALSDNIVDTSSPEATRRALSGAFFGQLDNDQIFHPIDDSALGLKSQGVPGRQGSPRFIPPDPDMSYDHGDQEGYTMNSPSPSPLSDESVGKEDEASNNDDSNSEEDEAPFSDDLTTHEEIFAEHKQETDVDDTTVPPQQDQTPLLHSLVDANTKSSNVPLTGVECMVPNENNEQRNNTAAQTIQEWQQEELNNHSHDQSFEYTRLSKPNLPIERLKLESNITMRSSKRKTPSRDEPVSMLLPATCVNHHSSSNITRKKVRVDGGRRAQSAEIARAGTWVRGAWLNGALDDVVRCMDKVSHLDSAELASMGNENYQPKGRLLRAFWDSNECLLPCLVSGDHWVMTVLAIRNQSITNVYLFDPMPSPEHMAAATNAVGHLKRRYFPQQRRQHDQGVHTHNDVVITQTAGPRQENDDDCGVFVFVWALFFMLKKPPPETLDAGFWRRVLAFIVDPAVGLDLAIVFPSDKSLVVVKDGDDGRLQAINLKGAFTVASIEETFRAMED</sequence>
<evidence type="ECO:0000256" key="1">
    <source>
        <dbReference type="ARBA" id="ARBA00005234"/>
    </source>
</evidence>
<protein>
    <submittedName>
        <fullName evidence="6">Ulp1 protease family protein</fullName>
    </submittedName>
</protein>
<gene>
    <name evidence="6" type="ORF">CI238_09488</name>
</gene>
<evidence type="ECO:0000256" key="4">
    <source>
        <dbReference type="SAM" id="MobiDB-lite"/>
    </source>
</evidence>
<keyword evidence="7" id="KW-1185">Reference proteome</keyword>
<dbReference type="Pfam" id="PF02902">
    <property type="entry name" value="Peptidase_C48"/>
    <property type="match status" value="1"/>
</dbReference>
<comment type="similarity">
    <text evidence="1">Belongs to the peptidase C48 family.</text>
</comment>
<dbReference type="GO" id="GO:0019783">
    <property type="term" value="F:ubiquitin-like protein peptidase activity"/>
    <property type="evidence" value="ECO:0007669"/>
    <property type="project" value="UniProtKB-ARBA"/>
</dbReference>
<comment type="caution">
    <text evidence="6">The sequence shown here is derived from an EMBL/GenBank/DDBJ whole genome shotgun (WGS) entry which is preliminary data.</text>
</comment>
<dbReference type="Gene3D" id="3.40.395.10">
    <property type="entry name" value="Adenoviral Proteinase, Chain A"/>
    <property type="match status" value="1"/>
</dbReference>
<evidence type="ECO:0000313" key="6">
    <source>
        <dbReference type="EMBL" id="KZL80716.1"/>
    </source>
</evidence>
<accession>A0A167AZN3</accession>
<dbReference type="GO" id="GO:0006508">
    <property type="term" value="P:proteolysis"/>
    <property type="evidence" value="ECO:0007669"/>
    <property type="project" value="UniProtKB-KW"/>
</dbReference>
<reference evidence="6 7" key="1">
    <citation type="submission" date="2015-06" db="EMBL/GenBank/DDBJ databases">
        <title>Survival trade-offs in plant roots during colonization by closely related pathogenic and mutualistic fungi.</title>
        <authorList>
            <person name="Hacquard S."/>
            <person name="Kracher B."/>
            <person name="Hiruma K."/>
            <person name="Weinman A."/>
            <person name="Muench P."/>
            <person name="Garrido Oter R."/>
            <person name="Ver Loren van Themaat E."/>
            <person name="Dallerey J.-F."/>
            <person name="Damm U."/>
            <person name="Henrissat B."/>
            <person name="Lespinet O."/>
            <person name="Thon M."/>
            <person name="Kemen E."/>
            <person name="McHardy A.C."/>
            <person name="Schulze-Lefert P."/>
            <person name="O'Connell R.J."/>
        </authorList>
    </citation>
    <scope>NUCLEOTIDE SEQUENCE [LARGE SCALE GENOMIC DNA]</scope>
    <source>
        <strain evidence="6 7">MAFF 238704</strain>
    </source>
</reference>
<evidence type="ECO:0000256" key="2">
    <source>
        <dbReference type="ARBA" id="ARBA00022670"/>
    </source>
</evidence>
<keyword evidence="2 6" id="KW-0645">Protease</keyword>
<evidence type="ECO:0000259" key="5">
    <source>
        <dbReference type="PROSITE" id="PS50600"/>
    </source>
</evidence>
<dbReference type="PROSITE" id="PS50600">
    <property type="entry name" value="ULP_PROTEASE"/>
    <property type="match status" value="1"/>
</dbReference>
<dbReference type="InterPro" id="IPR003653">
    <property type="entry name" value="Peptidase_C48_C"/>
</dbReference>
<dbReference type="Proteomes" id="UP000076584">
    <property type="component" value="Unassembled WGS sequence"/>
</dbReference>
<feature type="domain" description="Ubiquitin-like protease family profile" evidence="5">
    <location>
        <begin position="505"/>
        <end position="680"/>
    </location>
</feature>
<name>A0A167AZN3_COLIC</name>
<dbReference type="AlphaFoldDB" id="A0A167AZN3"/>